<name>Q2H060_CHAGB</name>
<dbReference type="HOGENOM" id="CLU_1626828_0_0_1"/>
<sequence length="163" mass="18173">MVRQGPYFQYQETGGLTPRLCCATGDALPSEAYKREEDKSSSSRSAGGNSNRGSWKEWVETSVRHDYPGIFPGKANNLSSSERAKKREAHPRSEAQNGRAEVLECNAESNRGDFSRWAPCGSKLTSPRAESKRAPRCRAAETAERHQNDDAVAYHSKNRERNP</sequence>
<evidence type="ECO:0000313" key="2">
    <source>
        <dbReference type="EMBL" id="EAQ88217.1"/>
    </source>
</evidence>
<organism evidence="2 3">
    <name type="scientific">Chaetomium globosum (strain ATCC 6205 / CBS 148.51 / DSM 1962 / NBRC 6347 / NRRL 1970)</name>
    <name type="common">Soil fungus</name>
    <dbReference type="NCBI Taxonomy" id="306901"/>
    <lineage>
        <taxon>Eukaryota</taxon>
        <taxon>Fungi</taxon>
        <taxon>Dikarya</taxon>
        <taxon>Ascomycota</taxon>
        <taxon>Pezizomycotina</taxon>
        <taxon>Sordariomycetes</taxon>
        <taxon>Sordariomycetidae</taxon>
        <taxon>Sordariales</taxon>
        <taxon>Chaetomiaceae</taxon>
        <taxon>Chaetomium</taxon>
    </lineage>
</organism>
<gene>
    <name evidence="2" type="ORF">CHGG_04836</name>
</gene>
<dbReference type="RefSeq" id="XP_001224050.1">
    <property type="nucleotide sequence ID" value="XM_001224049.1"/>
</dbReference>
<feature type="compositionally biased region" description="Low complexity" evidence="1">
    <location>
        <begin position="42"/>
        <end position="53"/>
    </location>
</feature>
<keyword evidence="3" id="KW-1185">Reference proteome</keyword>
<dbReference type="EMBL" id="CH408032">
    <property type="protein sequence ID" value="EAQ88217.1"/>
    <property type="molecule type" value="Genomic_DNA"/>
</dbReference>
<proteinExistence type="predicted"/>
<reference evidence="3" key="1">
    <citation type="journal article" date="2015" name="Genome Announc.">
        <title>Draft genome sequence of the cellulolytic fungus Chaetomium globosum.</title>
        <authorList>
            <person name="Cuomo C.A."/>
            <person name="Untereiner W.A."/>
            <person name="Ma L.-J."/>
            <person name="Grabherr M."/>
            <person name="Birren B.W."/>
        </authorList>
    </citation>
    <scope>NUCLEOTIDE SEQUENCE [LARGE SCALE GENOMIC DNA]</scope>
    <source>
        <strain evidence="3">ATCC 6205 / CBS 148.51 / DSM 1962 / NBRC 6347 / NRRL 1970</strain>
    </source>
</reference>
<dbReference type="AlphaFoldDB" id="Q2H060"/>
<evidence type="ECO:0000256" key="1">
    <source>
        <dbReference type="SAM" id="MobiDB-lite"/>
    </source>
</evidence>
<feature type="compositionally biased region" description="Basic and acidic residues" evidence="1">
    <location>
        <begin position="32"/>
        <end position="41"/>
    </location>
</feature>
<feature type="compositionally biased region" description="Basic and acidic residues" evidence="1">
    <location>
        <begin position="129"/>
        <end position="149"/>
    </location>
</feature>
<dbReference type="Proteomes" id="UP000001056">
    <property type="component" value="Unassembled WGS sequence"/>
</dbReference>
<dbReference type="InParanoid" id="Q2H060"/>
<dbReference type="GeneID" id="4392337"/>
<dbReference type="VEuPathDB" id="FungiDB:CHGG_04836"/>
<feature type="region of interest" description="Disordered" evidence="1">
    <location>
        <begin position="31"/>
        <end position="163"/>
    </location>
</feature>
<feature type="compositionally biased region" description="Basic and acidic residues" evidence="1">
    <location>
        <begin position="54"/>
        <end position="67"/>
    </location>
</feature>
<feature type="compositionally biased region" description="Basic and acidic residues" evidence="1">
    <location>
        <begin position="82"/>
        <end position="93"/>
    </location>
</feature>
<accession>Q2H060</accession>
<protein>
    <submittedName>
        <fullName evidence="2">Uncharacterized protein</fullName>
    </submittedName>
</protein>
<evidence type="ECO:0000313" key="3">
    <source>
        <dbReference type="Proteomes" id="UP000001056"/>
    </source>
</evidence>